<keyword evidence="2" id="KW-1185">Reference proteome</keyword>
<evidence type="ECO:0000313" key="2">
    <source>
        <dbReference type="Proteomes" id="UP000574761"/>
    </source>
</evidence>
<name>A0A7W6D3V8_9HYPH</name>
<dbReference type="RefSeq" id="WP_183799433.1">
    <property type="nucleotide sequence ID" value="NZ_JACIEE010000002.1"/>
</dbReference>
<comment type="caution">
    <text evidence="1">The sequence shown here is derived from an EMBL/GenBank/DDBJ whole genome shotgun (WGS) entry which is preliminary data.</text>
</comment>
<proteinExistence type="predicted"/>
<evidence type="ECO:0000313" key="1">
    <source>
        <dbReference type="EMBL" id="MBB3975607.1"/>
    </source>
</evidence>
<reference evidence="1 2" key="1">
    <citation type="submission" date="2020-08" db="EMBL/GenBank/DDBJ databases">
        <title>Genomic Encyclopedia of Type Strains, Phase IV (KMG-IV): sequencing the most valuable type-strain genomes for metagenomic binning, comparative biology and taxonomic classification.</title>
        <authorList>
            <person name="Goeker M."/>
        </authorList>
    </citation>
    <scope>NUCLEOTIDE SEQUENCE [LARGE SCALE GENOMIC DNA]</scope>
    <source>
        <strain evidence="1 2">DSM 100211</strain>
    </source>
</reference>
<protein>
    <submittedName>
        <fullName evidence="1">Uncharacterized protein</fullName>
    </submittedName>
</protein>
<dbReference type="EMBL" id="JACIEE010000002">
    <property type="protein sequence ID" value="MBB3975607.1"/>
    <property type="molecule type" value="Genomic_DNA"/>
</dbReference>
<dbReference type="Proteomes" id="UP000574761">
    <property type="component" value="Unassembled WGS sequence"/>
</dbReference>
<sequence>MIEVSAVVAGSRVPLGLLTVRQALNLPHFTELRFCRTAVDARQERCLSRQELEELVRQ</sequence>
<gene>
    <name evidence="1" type="ORF">GGQ64_000794</name>
</gene>
<organism evidence="1 2">
    <name type="scientific">Mycoplana azooxidifex</name>
    <dbReference type="NCBI Taxonomy" id="1636188"/>
    <lineage>
        <taxon>Bacteria</taxon>
        <taxon>Pseudomonadati</taxon>
        <taxon>Pseudomonadota</taxon>
        <taxon>Alphaproteobacteria</taxon>
        <taxon>Hyphomicrobiales</taxon>
        <taxon>Rhizobiaceae</taxon>
        <taxon>Mycoplana</taxon>
    </lineage>
</organism>
<dbReference type="AlphaFoldDB" id="A0A7W6D3V8"/>
<accession>A0A7W6D3V8</accession>